<dbReference type="EMBL" id="CP001615">
    <property type="protein sequence ID" value="ACQ69855.1"/>
    <property type="molecule type" value="Genomic_DNA"/>
</dbReference>
<proteinExistence type="predicted"/>
<dbReference type="InterPro" id="IPR029051">
    <property type="entry name" value="DUF4352"/>
</dbReference>
<dbReference type="HOGENOM" id="CLU_1537790_0_0_9"/>
<evidence type="ECO:0000256" key="1">
    <source>
        <dbReference type="ARBA" id="ARBA00022729"/>
    </source>
</evidence>
<name>C4L5P0_EXISA</name>
<reference evidence="3 4" key="1">
    <citation type="journal article" date="2011" name="J. Bacteriol.">
        <title>Complete genome sequence of the Thermophilic Bacterium Exiguobacterium sp. AT1b.</title>
        <authorList>
            <person name="Vishnivetskaya T.A."/>
            <person name="Lucas S."/>
            <person name="Copeland A."/>
            <person name="Lapidus A."/>
            <person name="Glavina Del Rio T."/>
            <person name="Dalin E."/>
            <person name="Tice H."/>
            <person name="Bruce D.C."/>
            <person name="Goodwin L.A."/>
            <person name="Pitluck S."/>
            <person name="Saunders E."/>
            <person name="Brettin T."/>
            <person name="Detter C."/>
            <person name="Han C."/>
            <person name="Larimer F."/>
            <person name="Land M.L."/>
            <person name="Hauser L.J."/>
            <person name="Kyrpides N.C."/>
            <person name="Ovchinnikova G."/>
            <person name="Kathariou S."/>
            <person name="Ramaley R.F."/>
            <person name="Rodrigues D.F."/>
            <person name="Hendrix C."/>
            <person name="Richardson P."/>
            <person name="Tiedje J.M."/>
        </authorList>
    </citation>
    <scope>NUCLEOTIDE SEQUENCE [LARGE SCALE GENOMIC DNA]</scope>
    <source>
        <strain evidence="4">ATCC BAA-1283 / AT1b</strain>
    </source>
</reference>
<dbReference type="OrthoDB" id="2960042at2"/>
<dbReference type="eggNOG" id="ENOG503399M">
    <property type="taxonomic scope" value="Bacteria"/>
</dbReference>
<evidence type="ECO:0000313" key="3">
    <source>
        <dbReference type="EMBL" id="ACQ69855.1"/>
    </source>
</evidence>
<evidence type="ECO:0000313" key="4">
    <source>
        <dbReference type="Proteomes" id="UP000000716"/>
    </source>
</evidence>
<dbReference type="RefSeq" id="WP_012726974.1">
    <property type="nucleotide sequence ID" value="NC_012673.1"/>
</dbReference>
<dbReference type="Gene3D" id="2.60.40.1240">
    <property type="match status" value="1"/>
</dbReference>
<keyword evidence="1" id="KW-0732">Signal</keyword>
<feature type="domain" description="DUF4352" evidence="2">
    <location>
        <begin position="51"/>
        <end position="165"/>
    </location>
</feature>
<dbReference type="KEGG" id="eat:EAT1b_0926"/>
<accession>C4L5P0</accession>
<dbReference type="Proteomes" id="UP000000716">
    <property type="component" value="Chromosome"/>
</dbReference>
<organism evidence="3 4">
    <name type="scientific">Exiguobacterium sp. (strain ATCC BAA-1283 / AT1b)</name>
    <dbReference type="NCBI Taxonomy" id="360911"/>
    <lineage>
        <taxon>Bacteria</taxon>
        <taxon>Bacillati</taxon>
        <taxon>Bacillota</taxon>
        <taxon>Bacilli</taxon>
        <taxon>Bacillales</taxon>
        <taxon>Bacillales Family XII. Incertae Sedis</taxon>
        <taxon>Exiguobacterium</taxon>
    </lineage>
</organism>
<dbReference type="InterPro" id="IPR029050">
    <property type="entry name" value="Immunoprotect_excell_Ig-like"/>
</dbReference>
<gene>
    <name evidence="3" type="ordered locus">EAT1b_0926</name>
</gene>
<dbReference type="AlphaFoldDB" id="C4L5P0"/>
<dbReference type="Pfam" id="PF11611">
    <property type="entry name" value="DUF4352"/>
    <property type="match status" value="1"/>
</dbReference>
<dbReference type="STRING" id="360911.EAT1b_0926"/>
<protein>
    <recommendedName>
        <fullName evidence="2">DUF4352 domain-containing protein</fullName>
    </recommendedName>
</protein>
<sequence length="174" mass="19189">MKKFFKWFAIILIGLIVIGMLLPSDEESNTGSKVGEADATEAEADVNDTIFKVGDVVDLNGVLLTVKDATYIPASEYSQPENGKVLQMNVEVVNNTEDSTFVDSSNFNLYDADGNALDFYYGLDGLDISGDLNKGKKLQGTLTFDVPEGSNYEMIFEPTFSWTDESITWDIQPN</sequence>
<evidence type="ECO:0000259" key="2">
    <source>
        <dbReference type="Pfam" id="PF11611"/>
    </source>
</evidence>
<keyword evidence="4" id="KW-1185">Reference proteome</keyword>